<dbReference type="EMBL" id="RCNR01000066">
    <property type="protein sequence ID" value="MUH38098.1"/>
    <property type="molecule type" value="Genomic_DNA"/>
</dbReference>
<dbReference type="Pfam" id="PF01757">
    <property type="entry name" value="Acyl_transf_3"/>
    <property type="match status" value="1"/>
</dbReference>
<feature type="transmembrane region" description="Helical" evidence="1">
    <location>
        <begin position="127"/>
        <end position="148"/>
    </location>
</feature>
<dbReference type="PANTHER" id="PTHR37312">
    <property type="entry name" value="MEMBRANE-BOUND ACYLTRANSFERASE YKRP-RELATED"/>
    <property type="match status" value="1"/>
</dbReference>
<keyword evidence="1" id="KW-0812">Transmembrane</keyword>
<feature type="transmembrane region" description="Helical" evidence="1">
    <location>
        <begin position="318"/>
        <end position="338"/>
    </location>
</feature>
<proteinExistence type="predicted"/>
<name>A0A7X2ZXA7_9FLAO</name>
<evidence type="ECO:0000259" key="2">
    <source>
        <dbReference type="Pfam" id="PF01757"/>
    </source>
</evidence>
<evidence type="ECO:0000313" key="3">
    <source>
        <dbReference type="EMBL" id="MUH38098.1"/>
    </source>
</evidence>
<evidence type="ECO:0000313" key="4">
    <source>
        <dbReference type="Proteomes" id="UP000540519"/>
    </source>
</evidence>
<keyword evidence="1" id="KW-0472">Membrane</keyword>
<accession>A0A7X2ZXA7</accession>
<dbReference type="RefSeq" id="WP_155601207.1">
    <property type="nucleotide sequence ID" value="NZ_RCNR01000066.1"/>
</dbReference>
<feature type="transmembrane region" description="Helical" evidence="1">
    <location>
        <begin position="70"/>
        <end position="88"/>
    </location>
</feature>
<gene>
    <name evidence="3" type="ORF">D9O36_19775</name>
</gene>
<evidence type="ECO:0000256" key="1">
    <source>
        <dbReference type="SAM" id="Phobius"/>
    </source>
</evidence>
<feature type="transmembrane region" description="Helical" evidence="1">
    <location>
        <begin position="160"/>
        <end position="180"/>
    </location>
</feature>
<dbReference type="InterPro" id="IPR052734">
    <property type="entry name" value="Nod_factor_acetyltransferase"/>
</dbReference>
<feature type="transmembrane region" description="Helical" evidence="1">
    <location>
        <begin position="186"/>
        <end position="208"/>
    </location>
</feature>
<reference evidence="3 4" key="1">
    <citation type="journal article" date="2019" name="Mar. Drugs">
        <title>Comparative Genomics and CAZyme Genome Repertoires of Marine Zobellia amurskyensis KMM 3526(T) and Zobellia laminariae KMM 3676(T).</title>
        <authorList>
            <person name="Chernysheva N."/>
            <person name="Bystritskaya E."/>
            <person name="Stenkova A."/>
            <person name="Golovkin I."/>
            <person name="Nedashkovskaya O."/>
            <person name="Isaeva M."/>
        </authorList>
    </citation>
    <scope>NUCLEOTIDE SEQUENCE [LARGE SCALE GENOMIC DNA]</scope>
    <source>
        <strain evidence="3 4">KMM 3526</strain>
    </source>
</reference>
<keyword evidence="1" id="KW-1133">Transmembrane helix</keyword>
<dbReference type="OrthoDB" id="9809782at2"/>
<feature type="transmembrane region" description="Helical" evidence="1">
    <location>
        <begin position="220"/>
        <end position="245"/>
    </location>
</feature>
<feature type="transmembrane region" description="Helical" evidence="1">
    <location>
        <begin position="251"/>
        <end position="272"/>
    </location>
</feature>
<comment type="caution">
    <text evidence="3">The sequence shown here is derived from an EMBL/GenBank/DDBJ whole genome shotgun (WGS) entry which is preliminary data.</text>
</comment>
<feature type="transmembrane region" description="Helical" evidence="1">
    <location>
        <begin position="281"/>
        <end position="306"/>
    </location>
</feature>
<dbReference type="InterPro" id="IPR002656">
    <property type="entry name" value="Acyl_transf_3_dom"/>
</dbReference>
<protein>
    <recommendedName>
        <fullName evidence="2">Acyltransferase 3 domain-containing protein</fullName>
    </recommendedName>
</protein>
<feature type="domain" description="Acyltransferase 3" evidence="2">
    <location>
        <begin position="8"/>
        <end position="334"/>
    </location>
</feature>
<organism evidence="3 4">
    <name type="scientific">Zobellia amurskyensis</name>
    <dbReference type="NCBI Taxonomy" id="248905"/>
    <lineage>
        <taxon>Bacteria</taxon>
        <taxon>Pseudomonadati</taxon>
        <taxon>Bacteroidota</taxon>
        <taxon>Flavobacteriia</taxon>
        <taxon>Flavobacteriales</taxon>
        <taxon>Flavobacteriaceae</taxon>
        <taxon>Zobellia</taxon>
    </lineage>
</organism>
<dbReference type="AlphaFoldDB" id="A0A7X2ZXA7"/>
<keyword evidence="4" id="KW-1185">Reference proteome</keyword>
<dbReference type="GO" id="GO:0016747">
    <property type="term" value="F:acyltransferase activity, transferring groups other than amino-acyl groups"/>
    <property type="evidence" value="ECO:0007669"/>
    <property type="project" value="InterPro"/>
</dbReference>
<dbReference type="Proteomes" id="UP000540519">
    <property type="component" value="Unassembled WGS sequence"/>
</dbReference>
<dbReference type="PANTHER" id="PTHR37312:SF1">
    <property type="entry name" value="MEMBRANE-BOUND ACYLTRANSFERASE YKRP-RELATED"/>
    <property type="match status" value="1"/>
</dbReference>
<sequence>MKNSNRIDYLDFVRGGAIFLVLLHHSGILQPYILAFHMPIFFVLSGYILNMKEGKQERFSVYFKKRFNRLVIPYLLFELLNLVTAMVFHNTFKIMGLGEVYHVEIGYAIRDILLCIESSHYIGVTNLFWFLPCLFVADLFIWFIDRLLRKISPHRTDFSFQYLVVFAIFVAVSFLLSESIDFRLPFTLDTSSMATAFIALGYASRGLIDKFYNQNMYYQAAYVLIGVLGIVFAVEMNSGLFLMFINEYGNYFYAIVGALSGTLFFFNFIFLFEKILPKKALIFLSINSLIFYPIHLDILAFIGKVFSYLNTSKIEWSLPYLNAIITMLIIIPCIYLVNRYLPVLSGKKKVLNY</sequence>
<feature type="transmembrane region" description="Helical" evidence="1">
    <location>
        <begin position="32"/>
        <end position="49"/>
    </location>
</feature>